<comment type="function">
    <text evidence="1">Required for the first step of diphthamide biosynthesis, the transfer of 3-amino-3-carboxypropyl from S-adenosyl-L-methionine to a histidine residue. Diphthamide is a post-translational modification of histidine which occurs in elongation factor 2.</text>
</comment>
<dbReference type="InterPro" id="IPR007872">
    <property type="entry name" value="DPH_MB_dom"/>
</dbReference>
<evidence type="ECO:0000256" key="5">
    <source>
        <dbReference type="ARBA" id="ARBA00022833"/>
    </source>
</evidence>
<reference evidence="10" key="1">
    <citation type="submission" date="2013-07" db="EMBL/GenBank/DDBJ databases">
        <title>The Genome Sequence of Cryptococcus bestiolae CBS10118.</title>
        <authorList>
            <consortium name="The Broad Institute Genome Sequencing Platform"/>
            <person name="Cuomo C."/>
            <person name="Litvintseva A."/>
            <person name="Chen Y."/>
            <person name="Heitman J."/>
            <person name="Sun S."/>
            <person name="Springer D."/>
            <person name="Dromer F."/>
            <person name="Young S.K."/>
            <person name="Zeng Q."/>
            <person name="Gargeya S."/>
            <person name="Fitzgerald M."/>
            <person name="Abouelleil A."/>
            <person name="Alvarado L."/>
            <person name="Berlin A.M."/>
            <person name="Chapman S.B."/>
            <person name="Dewar J."/>
            <person name="Goldberg J."/>
            <person name="Griggs A."/>
            <person name="Gujja S."/>
            <person name="Hansen M."/>
            <person name="Howarth C."/>
            <person name="Imamovic A."/>
            <person name="Larimer J."/>
            <person name="McCowan C."/>
            <person name="Murphy C."/>
            <person name="Pearson M."/>
            <person name="Priest M."/>
            <person name="Roberts A."/>
            <person name="Saif S."/>
            <person name="Shea T."/>
            <person name="Sykes S."/>
            <person name="Wortman J."/>
            <person name="Nusbaum C."/>
            <person name="Birren B."/>
        </authorList>
    </citation>
    <scope>NUCLEOTIDE SEQUENCE [LARGE SCALE GENOMIC DNA]</scope>
    <source>
        <strain evidence="10">CBS 10118</strain>
    </source>
</reference>
<evidence type="ECO:0000256" key="3">
    <source>
        <dbReference type="ARBA" id="ARBA00021797"/>
    </source>
</evidence>
<dbReference type="PROSITE" id="PS51074">
    <property type="entry name" value="DPH_MB"/>
    <property type="match status" value="1"/>
</dbReference>
<dbReference type="PROSITE" id="PS50076">
    <property type="entry name" value="DNAJ_2"/>
    <property type="match status" value="1"/>
</dbReference>
<keyword evidence="6" id="KW-0408">Iron</keyword>
<reference evidence="10" key="2">
    <citation type="submission" date="2014-01" db="EMBL/GenBank/DDBJ databases">
        <title>Evolution of pathogenesis and genome organization in the Tremellales.</title>
        <authorList>
            <person name="Cuomo C."/>
            <person name="Litvintseva A."/>
            <person name="Heitman J."/>
            <person name="Chen Y."/>
            <person name="Sun S."/>
            <person name="Springer D."/>
            <person name="Dromer F."/>
            <person name="Young S."/>
            <person name="Zeng Q."/>
            <person name="Chapman S."/>
            <person name="Gujja S."/>
            <person name="Saif S."/>
            <person name="Birren B."/>
        </authorList>
    </citation>
    <scope>NUCLEOTIDE SEQUENCE</scope>
    <source>
        <strain evidence="10">CBS 10118</strain>
    </source>
</reference>
<dbReference type="VEuPathDB" id="FungiDB:I302_01941"/>
<keyword evidence="5" id="KW-0862">Zinc</keyword>
<dbReference type="PANTHER" id="PTHR45255">
    <property type="entry name" value="DNAJ HOMOLOG SUBFAMILY C MEMBER 24"/>
    <property type="match status" value="1"/>
</dbReference>
<dbReference type="Pfam" id="PF00226">
    <property type="entry name" value="DnaJ"/>
    <property type="match status" value="1"/>
</dbReference>
<dbReference type="CDD" id="cd06257">
    <property type="entry name" value="DnaJ"/>
    <property type="match status" value="1"/>
</dbReference>
<sequence length="223" mass="25123">MSGKASISHCISMSISTRYLPNCHRPTPKLNQQSGQLAKISSPPPNYYSILGLSPTASDEDVIRSWRRLALIHHPDKKSIPPADDTNEDNDIRLINEAKSILLDPTRKQQWLDAFSSYDNKNSASQAKKEGPHIFRNISLDEFTPHYQPSSSTTRSGGVGNGEEDEREEEEEEAQPQYFTYPCRCSSEFIITLEQLEDNVDIVGCEGCGEWIKVGYEVVEEEE</sequence>
<accession>A0A1B9G7V8</accession>
<dbReference type="EMBL" id="KI894019">
    <property type="protein sequence ID" value="OCF27106.1"/>
    <property type="molecule type" value="Genomic_DNA"/>
</dbReference>
<protein>
    <recommendedName>
        <fullName evidence="3">Diphthamide biosynthesis protein 4</fullName>
    </recommendedName>
</protein>
<evidence type="ECO:0000256" key="7">
    <source>
        <dbReference type="SAM" id="MobiDB-lite"/>
    </source>
</evidence>
<dbReference type="Gene3D" id="3.10.660.10">
    <property type="entry name" value="DPH Zinc finger"/>
    <property type="match status" value="1"/>
</dbReference>
<dbReference type="UniPathway" id="UPA00559"/>
<feature type="domain" description="J" evidence="8">
    <location>
        <begin position="46"/>
        <end position="116"/>
    </location>
</feature>
<evidence type="ECO:0000259" key="8">
    <source>
        <dbReference type="PROSITE" id="PS50076"/>
    </source>
</evidence>
<keyword evidence="4" id="KW-0479">Metal-binding</keyword>
<dbReference type="PRINTS" id="PR00625">
    <property type="entry name" value="JDOMAIN"/>
</dbReference>
<dbReference type="SMART" id="SM00271">
    <property type="entry name" value="DnaJ"/>
    <property type="match status" value="1"/>
</dbReference>
<dbReference type="AlphaFoldDB" id="A0A1B9G7V8"/>
<dbReference type="OrthoDB" id="445556at2759"/>
<evidence type="ECO:0000256" key="2">
    <source>
        <dbReference type="ARBA" id="ARBA00006169"/>
    </source>
</evidence>
<dbReference type="InterPro" id="IPR036671">
    <property type="entry name" value="DPH_MB_sf"/>
</dbReference>
<dbReference type="SUPFAM" id="SSF46565">
    <property type="entry name" value="Chaperone J-domain"/>
    <property type="match status" value="1"/>
</dbReference>
<dbReference type="GO" id="GO:0008198">
    <property type="term" value="F:ferrous iron binding"/>
    <property type="evidence" value="ECO:0007669"/>
    <property type="project" value="TreeGrafter"/>
</dbReference>
<organism evidence="10">
    <name type="scientific">Kwoniella bestiolae CBS 10118</name>
    <dbReference type="NCBI Taxonomy" id="1296100"/>
    <lineage>
        <taxon>Eukaryota</taxon>
        <taxon>Fungi</taxon>
        <taxon>Dikarya</taxon>
        <taxon>Basidiomycota</taxon>
        <taxon>Agaricomycotina</taxon>
        <taxon>Tremellomycetes</taxon>
        <taxon>Tremellales</taxon>
        <taxon>Cryptococcaceae</taxon>
        <taxon>Kwoniella</taxon>
    </lineage>
</organism>
<comment type="similarity">
    <text evidence="2">Belongs to the DPH4 family.</text>
</comment>
<name>A0A1B9G7V8_9TREE</name>
<evidence type="ECO:0000256" key="1">
    <source>
        <dbReference type="ARBA" id="ARBA00003474"/>
    </source>
</evidence>
<dbReference type="PANTHER" id="PTHR45255:SF1">
    <property type="entry name" value="DNAJ HOMOLOG SUBFAMILY C MEMBER 24"/>
    <property type="match status" value="1"/>
</dbReference>
<dbReference type="SUPFAM" id="SSF144217">
    <property type="entry name" value="CSL zinc finger"/>
    <property type="match status" value="1"/>
</dbReference>
<dbReference type="InterPro" id="IPR036869">
    <property type="entry name" value="J_dom_sf"/>
</dbReference>
<evidence type="ECO:0000256" key="4">
    <source>
        <dbReference type="ARBA" id="ARBA00022723"/>
    </source>
</evidence>
<dbReference type="STRING" id="1296100.A0A1B9G7V8"/>
<evidence type="ECO:0000259" key="9">
    <source>
        <dbReference type="PROSITE" id="PS51074"/>
    </source>
</evidence>
<feature type="domain" description="DPH-type MB" evidence="9">
    <location>
        <begin position="161"/>
        <end position="217"/>
    </location>
</feature>
<feature type="compositionally biased region" description="Acidic residues" evidence="7">
    <location>
        <begin position="162"/>
        <end position="174"/>
    </location>
</feature>
<feature type="compositionally biased region" description="Polar residues" evidence="7">
    <location>
        <begin position="147"/>
        <end position="156"/>
    </location>
</feature>
<dbReference type="InterPro" id="IPR001623">
    <property type="entry name" value="DnaJ_domain"/>
</dbReference>
<dbReference type="Pfam" id="PF05207">
    <property type="entry name" value="Zn_ribbon_CSL"/>
    <property type="match status" value="1"/>
</dbReference>
<feature type="region of interest" description="Disordered" evidence="7">
    <location>
        <begin position="143"/>
        <end position="176"/>
    </location>
</feature>
<evidence type="ECO:0000256" key="6">
    <source>
        <dbReference type="ARBA" id="ARBA00023004"/>
    </source>
</evidence>
<dbReference type="Gene3D" id="1.10.287.110">
    <property type="entry name" value="DnaJ domain"/>
    <property type="match status" value="1"/>
</dbReference>
<dbReference type="GO" id="GO:0001671">
    <property type="term" value="F:ATPase activator activity"/>
    <property type="evidence" value="ECO:0007669"/>
    <property type="project" value="TreeGrafter"/>
</dbReference>
<proteinExistence type="inferred from homology"/>
<dbReference type="GO" id="GO:0017183">
    <property type="term" value="P:protein histidyl modification to diphthamide"/>
    <property type="evidence" value="ECO:0007669"/>
    <property type="project" value="UniProtKB-UniPathway"/>
</dbReference>
<gene>
    <name evidence="10" type="ORF">I302_01941</name>
</gene>
<evidence type="ECO:0000313" key="10">
    <source>
        <dbReference type="EMBL" id="OCF27106.1"/>
    </source>
</evidence>